<comment type="caution">
    <text evidence="3">The sequence shown here is derived from an EMBL/GenBank/DDBJ whole genome shotgun (WGS) entry which is preliminary data.</text>
</comment>
<dbReference type="EMBL" id="QJJV01000004">
    <property type="protein sequence ID" value="PXX18643.1"/>
    <property type="molecule type" value="Genomic_DNA"/>
</dbReference>
<sequence length="86" mass="9552">MTETVQLPTGNSSAPFDVEWDAGDLGCGELLLKLRVRLRTMPGKIIRLIARDRGAIEDIPSYCRITGHQLLRAEPEKGIFFIKAKG</sequence>
<dbReference type="Proteomes" id="UP000183529">
    <property type="component" value="Unassembled WGS sequence"/>
</dbReference>
<evidence type="ECO:0000313" key="2">
    <source>
        <dbReference type="EMBL" id="PXX18643.1"/>
    </source>
</evidence>
<gene>
    <name evidence="2" type="ORF">C7400_104153</name>
    <name evidence="3" type="ORF">SAMN05216550_104276</name>
</gene>
<reference evidence="2 5" key="2">
    <citation type="submission" date="2018-05" db="EMBL/GenBank/DDBJ databases">
        <title>Genomic Encyclopedia of Type Strains, Phase IV (KMG-V): Genome sequencing to study the core and pangenomes of soil and plant-associated prokaryotes.</title>
        <authorList>
            <person name="Whitman W."/>
        </authorList>
    </citation>
    <scope>NUCLEOTIDE SEQUENCE [LARGE SCALE GENOMIC DNA]</scope>
    <source>
        <strain evidence="2 5">SIr-6563</strain>
    </source>
</reference>
<reference evidence="3 4" key="1">
    <citation type="submission" date="2016-10" db="EMBL/GenBank/DDBJ databases">
        <authorList>
            <person name="Varghese N."/>
            <person name="Submissions S."/>
        </authorList>
    </citation>
    <scope>NUCLEOTIDE SEQUENCE [LARGE SCALE GENOMIC DNA]</scope>
    <source>
        <strain evidence="3 4">LMG 22274</strain>
    </source>
</reference>
<evidence type="ECO:0000313" key="5">
    <source>
        <dbReference type="Proteomes" id="UP000247515"/>
    </source>
</evidence>
<organism evidence="3 4">
    <name type="scientific">Paraburkholderia tropica</name>
    <dbReference type="NCBI Taxonomy" id="92647"/>
    <lineage>
        <taxon>Bacteria</taxon>
        <taxon>Pseudomonadati</taxon>
        <taxon>Pseudomonadota</taxon>
        <taxon>Betaproteobacteria</taxon>
        <taxon>Burkholderiales</taxon>
        <taxon>Burkholderiaceae</taxon>
        <taxon>Paraburkholderia</taxon>
    </lineage>
</organism>
<proteinExistence type="predicted"/>
<dbReference type="Proteomes" id="UP000247515">
    <property type="component" value="Unassembled WGS sequence"/>
</dbReference>
<feature type="domain" description="UPF0033" evidence="1">
    <location>
        <begin position="21"/>
        <end position="80"/>
    </location>
</feature>
<protein>
    <submittedName>
        <fullName evidence="3">tRNA 2-thiouridine synthesizing protein A</fullName>
    </submittedName>
</protein>
<dbReference type="SUPFAM" id="SSF64307">
    <property type="entry name" value="SirA-like"/>
    <property type="match status" value="1"/>
</dbReference>
<accession>A0A1A5X1V2</accession>
<evidence type="ECO:0000313" key="3">
    <source>
        <dbReference type="EMBL" id="SEJ39170.1"/>
    </source>
</evidence>
<dbReference type="InterPro" id="IPR001455">
    <property type="entry name" value="TusA-like"/>
</dbReference>
<evidence type="ECO:0000259" key="1">
    <source>
        <dbReference type="Pfam" id="PF01206"/>
    </source>
</evidence>
<dbReference type="AlphaFoldDB" id="A0A1A5X1V2"/>
<dbReference type="CDD" id="cd00291">
    <property type="entry name" value="SirA_YedF_YeeD"/>
    <property type="match status" value="1"/>
</dbReference>
<keyword evidence="5" id="KW-1185">Reference proteome</keyword>
<dbReference type="Gene3D" id="3.30.110.40">
    <property type="entry name" value="TusA-like domain"/>
    <property type="match status" value="1"/>
</dbReference>
<dbReference type="RefSeq" id="WP_065065461.1">
    <property type="nucleotide sequence ID" value="NZ_CAJMXZ010000007.1"/>
</dbReference>
<dbReference type="OrthoDB" id="8636759at2"/>
<dbReference type="EMBL" id="FNZM01000004">
    <property type="protein sequence ID" value="SEJ39170.1"/>
    <property type="molecule type" value="Genomic_DNA"/>
</dbReference>
<name>A0A1A5X1V2_9BURK</name>
<dbReference type="InterPro" id="IPR036868">
    <property type="entry name" value="TusA-like_sf"/>
</dbReference>
<dbReference type="Pfam" id="PF01206">
    <property type="entry name" value="TusA"/>
    <property type="match status" value="1"/>
</dbReference>
<evidence type="ECO:0000313" key="4">
    <source>
        <dbReference type="Proteomes" id="UP000183529"/>
    </source>
</evidence>